<dbReference type="Proteomes" id="UP001417504">
    <property type="component" value="Unassembled WGS sequence"/>
</dbReference>
<evidence type="ECO:0000313" key="3">
    <source>
        <dbReference type="Proteomes" id="UP001417504"/>
    </source>
</evidence>
<accession>A0AAP0IL00</accession>
<evidence type="ECO:0000256" key="1">
    <source>
        <dbReference type="SAM" id="MobiDB-lite"/>
    </source>
</evidence>
<name>A0AAP0IL00_9MAGN</name>
<reference evidence="2 3" key="1">
    <citation type="submission" date="2024-01" db="EMBL/GenBank/DDBJ databases">
        <title>Genome assemblies of Stephania.</title>
        <authorList>
            <person name="Yang L."/>
        </authorList>
    </citation>
    <scope>NUCLEOTIDE SEQUENCE [LARGE SCALE GENOMIC DNA]</scope>
    <source>
        <strain evidence="2">QJT</strain>
        <tissue evidence="2">Leaf</tissue>
    </source>
</reference>
<comment type="caution">
    <text evidence="2">The sequence shown here is derived from an EMBL/GenBank/DDBJ whole genome shotgun (WGS) entry which is preliminary data.</text>
</comment>
<feature type="compositionally biased region" description="Low complexity" evidence="1">
    <location>
        <begin position="84"/>
        <end position="94"/>
    </location>
</feature>
<evidence type="ECO:0000313" key="2">
    <source>
        <dbReference type="EMBL" id="KAK9116641.1"/>
    </source>
</evidence>
<dbReference type="AlphaFoldDB" id="A0AAP0IL00"/>
<feature type="region of interest" description="Disordered" evidence="1">
    <location>
        <begin position="14"/>
        <end position="125"/>
    </location>
</feature>
<organism evidence="2 3">
    <name type="scientific">Stephania japonica</name>
    <dbReference type="NCBI Taxonomy" id="461633"/>
    <lineage>
        <taxon>Eukaryota</taxon>
        <taxon>Viridiplantae</taxon>
        <taxon>Streptophyta</taxon>
        <taxon>Embryophyta</taxon>
        <taxon>Tracheophyta</taxon>
        <taxon>Spermatophyta</taxon>
        <taxon>Magnoliopsida</taxon>
        <taxon>Ranunculales</taxon>
        <taxon>Menispermaceae</taxon>
        <taxon>Menispermoideae</taxon>
        <taxon>Cissampelideae</taxon>
        <taxon>Stephania</taxon>
    </lineage>
</organism>
<protein>
    <submittedName>
        <fullName evidence="2">Uncharacterized protein</fullName>
    </submittedName>
</protein>
<proteinExistence type="predicted"/>
<gene>
    <name evidence="2" type="ORF">Sjap_015588</name>
</gene>
<keyword evidence="3" id="KW-1185">Reference proteome</keyword>
<dbReference type="EMBL" id="JBBNAE010000006">
    <property type="protein sequence ID" value="KAK9116641.1"/>
    <property type="molecule type" value="Genomic_DNA"/>
</dbReference>
<sequence>MEAWWWWTAMPAGDKMARGRAEGSPARRRGGNGVDMREVLHHSLGQGEEEKRGVSRHPSAPILSSKATNQRGSDPLASRRRSPPSRGSDGGWWWLTGQGSVDPGPVDQGQLTLKPVDQGPGLNQGPVWPYTLI</sequence>